<keyword evidence="2" id="KW-1185">Reference proteome</keyword>
<reference evidence="1 2" key="1">
    <citation type="submission" date="2018-08" db="EMBL/GenBank/DDBJ databases">
        <title>A genome reference for cultivated species of the human gut microbiota.</title>
        <authorList>
            <person name="Zou Y."/>
            <person name="Xue W."/>
            <person name="Luo G."/>
        </authorList>
    </citation>
    <scope>NUCLEOTIDE SEQUENCE [LARGE SCALE GENOMIC DNA]</scope>
    <source>
        <strain evidence="1 2">AF42-9</strain>
    </source>
</reference>
<dbReference type="OrthoDB" id="1047087at2"/>
<evidence type="ECO:0000313" key="2">
    <source>
        <dbReference type="Proteomes" id="UP000286598"/>
    </source>
</evidence>
<name>A0A415GRD3_9BACT</name>
<dbReference type="EMBL" id="QRNO01000003">
    <property type="protein sequence ID" value="RHK52851.1"/>
    <property type="molecule type" value="Genomic_DNA"/>
</dbReference>
<dbReference type="Proteomes" id="UP000286598">
    <property type="component" value="Unassembled WGS sequence"/>
</dbReference>
<dbReference type="AlphaFoldDB" id="A0A415GRD3"/>
<organism evidence="1 2">
    <name type="scientific">Leyella stercorea</name>
    <dbReference type="NCBI Taxonomy" id="363265"/>
    <lineage>
        <taxon>Bacteria</taxon>
        <taxon>Pseudomonadati</taxon>
        <taxon>Bacteroidota</taxon>
        <taxon>Bacteroidia</taxon>
        <taxon>Bacteroidales</taxon>
        <taxon>Prevotellaceae</taxon>
        <taxon>Leyella</taxon>
    </lineage>
</organism>
<protein>
    <submittedName>
        <fullName evidence="1">Uncharacterized protein</fullName>
    </submittedName>
</protein>
<comment type="caution">
    <text evidence="1">The sequence shown here is derived from an EMBL/GenBank/DDBJ whole genome shotgun (WGS) entry which is preliminary data.</text>
</comment>
<proteinExistence type="predicted"/>
<sequence>MADNILSDFGINILEEEIDDVIFQTNEFLTDATFTGSQGPFWWLSLPILQNMTLIAVNQLFINSCLVIQNQRGTKTGQNHGKIKSRTLRPKYPLWNTSVSFAKVQIYPLKNEGKSLFLSFTTHFPTIVPQMWLLQTVLTSNGLVCENWVLNFVLHSVGHFQKRELAIEPKICHPYCPILGFGNV</sequence>
<accession>A0A415GRD3</accession>
<evidence type="ECO:0000313" key="1">
    <source>
        <dbReference type="EMBL" id="RHK52851.1"/>
    </source>
</evidence>
<gene>
    <name evidence="1" type="ORF">DW060_01430</name>
</gene>